<name>A0A812NR26_9DINO</name>
<dbReference type="Gene3D" id="3.40.50.300">
    <property type="entry name" value="P-loop containing nucleotide triphosphate hydrolases"/>
    <property type="match status" value="1"/>
</dbReference>
<reference evidence="3" key="1">
    <citation type="submission" date="2021-02" db="EMBL/GenBank/DDBJ databases">
        <authorList>
            <person name="Dougan E. K."/>
            <person name="Rhodes N."/>
            <person name="Thang M."/>
            <person name="Chan C."/>
        </authorList>
    </citation>
    <scope>NUCLEOTIDE SEQUENCE</scope>
</reference>
<feature type="region of interest" description="Disordered" evidence="1">
    <location>
        <begin position="664"/>
        <end position="792"/>
    </location>
</feature>
<feature type="compositionally biased region" description="Polar residues" evidence="1">
    <location>
        <begin position="710"/>
        <end position="722"/>
    </location>
</feature>
<accession>A0A812NR26</accession>
<keyword evidence="2" id="KW-0732">Signal</keyword>
<feature type="chain" id="PRO_5032957738" evidence="2">
    <location>
        <begin position="19"/>
        <end position="903"/>
    </location>
</feature>
<gene>
    <name evidence="3" type="ORF">SNAT2548_LOCUS17401</name>
</gene>
<evidence type="ECO:0000256" key="2">
    <source>
        <dbReference type="SAM" id="SignalP"/>
    </source>
</evidence>
<dbReference type="AlphaFoldDB" id="A0A812NR26"/>
<dbReference type="OrthoDB" id="419950at2759"/>
<organism evidence="3 4">
    <name type="scientific">Symbiodinium natans</name>
    <dbReference type="NCBI Taxonomy" id="878477"/>
    <lineage>
        <taxon>Eukaryota</taxon>
        <taxon>Sar</taxon>
        <taxon>Alveolata</taxon>
        <taxon>Dinophyceae</taxon>
        <taxon>Suessiales</taxon>
        <taxon>Symbiodiniaceae</taxon>
        <taxon>Symbiodinium</taxon>
    </lineage>
</organism>
<dbReference type="Proteomes" id="UP000604046">
    <property type="component" value="Unassembled WGS sequence"/>
</dbReference>
<feature type="compositionally biased region" description="Low complexity" evidence="1">
    <location>
        <begin position="681"/>
        <end position="697"/>
    </location>
</feature>
<comment type="caution">
    <text evidence="3">The sequence shown here is derived from an EMBL/GenBank/DDBJ whole genome shotgun (WGS) entry which is preliminary data.</text>
</comment>
<proteinExistence type="predicted"/>
<evidence type="ECO:0000313" key="3">
    <source>
        <dbReference type="EMBL" id="CAE7332707.1"/>
    </source>
</evidence>
<dbReference type="EMBL" id="CAJNDS010002111">
    <property type="protein sequence ID" value="CAE7332707.1"/>
    <property type="molecule type" value="Genomic_DNA"/>
</dbReference>
<evidence type="ECO:0000313" key="4">
    <source>
        <dbReference type="Proteomes" id="UP000604046"/>
    </source>
</evidence>
<keyword evidence="4" id="KW-1185">Reference proteome</keyword>
<sequence length="903" mass="98500">MRCTSVAILSSALLASSSDDQCAMQLGNTLANSKANKSDAEDFVNRMVQQFLNYPVPAVNADVSVSRPLVFMHQYRAGGTTLRKLLYNVSINAGLKPHIACSGGVDCREFHISEASSSVYGGHFCWHQTLHRLGEDKQPSCLTNFRDPEARLISCYTDRLVKTKRVAPWCMSKLAPEKLRSMLVNYGCVGAVWPDLKGGNKVWNATLETLGQCVPILVDQHDTFKAAVNTFPQFKTVFWALKNLTLNQNAYAPNCHIPDTHRQVGRPKHWVPSVSMNELLGTRVAVIKELAEPESLLYAAAKQRALRIQLSSCYSHPYAASSMNKSTFYHSLLSLLLYNQCGNPLSLDLRICQAVLPFYPCHADILGRERPVLDTQGLRRILGDVAKEAVTEISRGDLCMRHLLRSLGTELRNVEGLGSGQQLQPFPLPEAAQARKLPMTIRQLRDVSWPEDSLRYENRSWTSMTSVPSNNGTASTGIFSCNVNKGTCLETLHSRLAQSLLKALTTLGVGTSACCSLGHGMDRVPLPSLARAPETLGHFCHRCKRTADDLLCSAGQEAPYEPWWKCRTCEAKSRCFLLCAECGRCAQGSATEALLSKPVTQSWNNCMQLLREFLSPSEYVHRASETGSACDGLTVEAAETGDASGTAESEIKWLEVVNQDSSALTSEMELPSSKSQRCDSARSGSQRSGSGSVSKVKSPQHLPGPDNCQRVDNASGVRTPQSPDALPSEGAEQVDEQLHEAAPSPETVPPVPSASSEKSVPQPDPEAGPDTPDAGESDGQSGSAEARFQFPATFLTCPDDASVVSSVSVEDPQAEPMPEPRETLDPTRPLGLDLFVKPGDLWPGPRFDLKQTPRPMAAPAKESEQRWVLDLPKTPVVERRTFTKKAKLPVGPGLEKACTGFRV</sequence>
<feature type="region of interest" description="Disordered" evidence="1">
    <location>
        <begin position="804"/>
        <end position="832"/>
    </location>
</feature>
<protein>
    <submittedName>
        <fullName evidence="3">Uncharacterized protein</fullName>
    </submittedName>
</protein>
<dbReference type="InterPro" id="IPR027417">
    <property type="entry name" value="P-loop_NTPase"/>
</dbReference>
<evidence type="ECO:0000256" key="1">
    <source>
        <dbReference type="SAM" id="MobiDB-lite"/>
    </source>
</evidence>
<feature type="signal peptide" evidence="2">
    <location>
        <begin position="1"/>
        <end position="18"/>
    </location>
</feature>